<keyword evidence="2" id="KW-1185">Reference proteome</keyword>
<evidence type="ECO:0000313" key="1">
    <source>
        <dbReference type="EMBL" id="WNG46459.1"/>
    </source>
</evidence>
<dbReference type="RefSeq" id="WP_395822861.1">
    <property type="nucleotide sequence ID" value="NZ_CP043494.1"/>
</dbReference>
<evidence type="ECO:0008006" key="3">
    <source>
        <dbReference type="Google" id="ProtNLM"/>
    </source>
</evidence>
<proteinExistence type="predicted"/>
<dbReference type="EMBL" id="CP043494">
    <property type="protein sequence ID" value="WNG46459.1"/>
    <property type="molecule type" value="Genomic_DNA"/>
</dbReference>
<dbReference type="Proteomes" id="UP001611383">
    <property type="component" value="Chromosome"/>
</dbReference>
<name>A0ABY9WTH2_9BACT</name>
<protein>
    <recommendedName>
        <fullName evidence="3">Lipoprotein</fullName>
    </recommendedName>
</protein>
<sequence length="130" mass="14402">MKWTNTCLTEARPTDLEGFSVEAIGARAHQTPEAVIQKLAGGCVFTRMGQDTAPRPHFSSSVQRCGEQWVACVWETGREERAFGFLCDSDAVVGVWFLEEVDAKPPGAAEETLSFSRMACERCEWPGTER</sequence>
<organism evidence="1 2">
    <name type="scientific">Archangium minus</name>
    <dbReference type="NCBI Taxonomy" id="83450"/>
    <lineage>
        <taxon>Bacteria</taxon>
        <taxon>Pseudomonadati</taxon>
        <taxon>Myxococcota</taxon>
        <taxon>Myxococcia</taxon>
        <taxon>Myxococcales</taxon>
        <taxon>Cystobacterineae</taxon>
        <taxon>Archangiaceae</taxon>
        <taxon>Archangium</taxon>
    </lineage>
</organism>
<evidence type="ECO:0000313" key="2">
    <source>
        <dbReference type="Proteomes" id="UP001611383"/>
    </source>
</evidence>
<accession>A0ABY9WTH2</accession>
<gene>
    <name evidence="1" type="ORF">F0U60_21835</name>
</gene>
<reference evidence="1 2" key="1">
    <citation type="submission" date="2019-08" db="EMBL/GenBank/DDBJ databases">
        <title>Archangium and Cystobacter genomes.</title>
        <authorList>
            <person name="Chen I.-C.K."/>
            <person name="Wielgoss S."/>
        </authorList>
    </citation>
    <scope>NUCLEOTIDE SEQUENCE [LARGE SCALE GENOMIC DNA]</scope>
    <source>
        <strain evidence="1 2">Cbm 6</strain>
    </source>
</reference>